<reference evidence="4" key="1">
    <citation type="submission" date="2024-03" db="EMBL/GenBank/DDBJ databases">
        <title>WGS assembly of Saponaria officinalis var. Norfolk2.</title>
        <authorList>
            <person name="Jenkins J."/>
            <person name="Shu S."/>
            <person name="Grimwood J."/>
            <person name="Barry K."/>
            <person name="Goodstein D."/>
            <person name="Schmutz J."/>
            <person name="Leebens-Mack J."/>
            <person name="Osbourn A."/>
        </authorList>
    </citation>
    <scope>NUCLEOTIDE SEQUENCE [LARGE SCALE GENOMIC DNA]</scope>
    <source>
        <strain evidence="4">JIC</strain>
    </source>
</reference>
<evidence type="ECO:0000256" key="2">
    <source>
        <dbReference type="ARBA" id="ARBA00022723"/>
    </source>
</evidence>
<comment type="cofactor">
    <cofactor evidence="1">
        <name>Mg(2+)</name>
        <dbReference type="ChEBI" id="CHEBI:18420"/>
    </cofactor>
</comment>
<keyword evidence="2" id="KW-0479">Metal-binding</keyword>
<evidence type="ECO:0000313" key="5">
    <source>
        <dbReference type="Proteomes" id="UP001443914"/>
    </source>
</evidence>
<dbReference type="GO" id="GO:0009686">
    <property type="term" value="P:gibberellin biosynthetic process"/>
    <property type="evidence" value="ECO:0007669"/>
    <property type="project" value="TreeGrafter"/>
</dbReference>
<dbReference type="PANTHER" id="PTHR31739">
    <property type="entry name" value="ENT-COPALYL DIPHOSPHATE SYNTHASE, CHLOROPLASTIC"/>
    <property type="match status" value="1"/>
</dbReference>
<dbReference type="InterPro" id="IPR036965">
    <property type="entry name" value="Terpene_synth_N_sf"/>
</dbReference>
<dbReference type="PANTHER" id="PTHR31739:SF4">
    <property type="entry name" value="ENT-COPALYL DIPHOSPHATE SYNTHASE, CHLOROPLASTIC"/>
    <property type="match status" value="1"/>
</dbReference>
<proteinExistence type="predicted"/>
<evidence type="ECO:0000256" key="1">
    <source>
        <dbReference type="ARBA" id="ARBA00001946"/>
    </source>
</evidence>
<protein>
    <submittedName>
        <fullName evidence="4">Uncharacterized protein</fullName>
    </submittedName>
</protein>
<dbReference type="SUPFAM" id="SSF48576">
    <property type="entry name" value="Terpenoid synthases"/>
    <property type="match status" value="1"/>
</dbReference>
<dbReference type="GO" id="GO:0009507">
    <property type="term" value="C:chloroplast"/>
    <property type="evidence" value="ECO:0007669"/>
    <property type="project" value="TreeGrafter"/>
</dbReference>
<dbReference type="Gene3D" id="1.50.10.130">
    <property type="entry name" value="Terpene synthase, N-terminal domain"/>
    <property type="match status" value="1"/>
</dbReference>
<dbReference type="InterPro" id="IPR008949">
    <property type="entry name" value="Isoprenoid_synthase_dom_sf"/>
</dbReference>
<name>A0AAW1KXC8_SAPOF</name>
<dbReference type="Proteomes" id="UP001443914">
    <property type="component" value="Unassembled WGS sequence"/>
</dbReference>
<dbReference type="EMBL" id="JBDFQZ010000005">
    <property type="protein sequence ID" value="KAK9723921.1"/>
    <property type="molecule type" value="Genomic_DNA"/>
</dbReference>
<dbReference type="GO" id="GO:0010333">
    <property type="term" value="F:terpene synthase activity"/>
    <property type="evidence" value="ECO:0007669"/>
    <property type="project" value="InterPro"/>
</dbReference>
<dbReference type="InterPro" id="IPR050148">
    <property type="entry name" value="Terpene_synthase-like"/>
</dbReference>
<accession>A0AAW1KXC8</accession>
<keyword evidence="3" id="KW-0460">Magnesium</keyword>
<dbReference type="AlphaFoldDB" id="A0AAW1KXC8"/>
<dbReference type="Gene3D" id="1.10.600.10">
    <property type="entry name" value="Farnesyl Diphosphate Synthase"/>
    <property type="match status" value="2"/>
</dbReference>
<gene>
    <name evidence="4" type="ORF">RND81_05G034300</name>
</gene>
<evidence type="ECO:0000313" key="4">
    <source>
        <dbReference type="EMBL" id="KAK9723921.1"/>
    </source>
</evidence>
<keyword evidence="5" id="KW-1185">Reference proteome</keyword>
<comment type="caution">
    <text evidence="4">The sequence shown here is derived from an EMBL/GenBank/DDBJ whole genome shotgun (WGS) entry which is preliminary data.</text>
</comment>
<sequence>MPWYASLPRIESRFYIEQYGGENDVWIGKTLYRMPYVSNDLYLELAKADYNNCQALHRLEWNDILRWYSECSIGEHGVSQSCLLMAHFLAAATLFEPEQSKERLAWAKTIALLEAIDTQFLNDNVSFEDRRRFVNEFRNSYMHQGYVSDDRTNINRDKEGSKLVGLLMSTINLLSLDAFVRHGRDIRNQLCQAVHANGTSNEEKNMAKLDEDMQSLTKAVLSNNNGIDSWMKQTCLAIIRTSYYAAYCTLQEIDYHISKVLFQKVD</sequence>
<dbReference type="GO" id="GO:0000287">
    <property type="term" value="F:magnesium ion binding"/>
    <property type="evidence" value="ECO:0007669"/>
    <property type="project" value="TreeGrafter"/>
</dbReference>
<organism evidence="4 5">
    <name type="scientific">Saponaria officinalis</name>
    <name type="common">Common soapwort</name>
    <name type="synonym">Lychnis saponaria</name>
    <dbReference type="NCBI Taxonomy" id="3572"/>
    <lineage>
        <taxon>Eukaryota</taxon>
        <taxon>Viridiplantae</taxon>
        <taxon>Streptophyta</taxon>
        <taxon>Embryophyta</taxon>
        <taxon>Tracheophyta</taxon>
        <taxon>Spermatophyta</taxon>
        <taxon>Magnoliopsida</taxon>
        <taxon>eudicotyledons</taxon>
        <taxon>Gunneridae</taxon>
        <taxon>Pentapetalae</taxon>
        <taxon>Caryophyllales</taxon>
        <taxon>Caryophyllaceae</taxon>
        <taxon>Caryophylleae</taxon>
        <taxon>Saponaria</taxon>
    </lineage>
</organism>
<evidence type="ECO:0000256" key="3">
    <source>
        <dbReference type="ARBA" id="ARBA00022842"/>
    </source>
</evidence>